<keyword evidence="1" id="KW-0479">Metal-binding</keyword>
<reference evidence="5" key="1">
    <citation type="submission" date="2016-04" db="EMBL/GenBank/DDBJ databases">
        <title>Cephalotus genome sequencing.</title>
        <authorList>
            <person name="Fukushima K."/>
            <person name="Hasebe M."/>
            <person name="Fang X."/>
        </authorList>
    </citation>
    <scope>NUCLEOTIDE SEQUENCE [LARGE SCALE GENOMIC DNA]</scope>
    <source>
        <strain evidence="5">cv. St1</strain>
    </source>
</reference>
<accession>A0A1Q3C4Z7</accession>
<dbReference type="Gene3D" id="3.30.1370.210">
    <property type="match status" value="1"/>
</dbReference>
<feature type="compositionally biased region" description="Pro residues" evidence="2">
    <location>
        <begin position="59"/>
        <end position="69"/>
    </location>
</feature>
<dbReference type="Proteomes" id="UP000187406">
    <property type="component" value="Unassembled WGS sequence"/>
</dbReference>
<feature type="compositionally biased region" description="Basic and acidic residues" evidence="2">
    <location>
        <begin position="718"/>
        <end position="731"/>
    </location>
</feature>
<proteinExistence type="predicted"/>
<feature type="region of interest" description="Disordered" evidence="2">
    <location>
        <begin position="1240"/>
        <end position="1275"/>
    </location>
</feature>
<dbReference type="SMART" id="SM00356">
    <property type="entry name" value="ZnF_C3H1"/>
    <property type="match status" value="1"/>
</dbReference>
<dbReference type="InParanoid" id="A0A1Q3C4Z7"/>
<dbReference type="GO" id="GO:0003723">
    <property type="term" value="F:RNA binding"/>
    <property type="evidence" value="ECO:0007669"/>
    <property type="project" value="InterPro"/>
</dbReference>
<feature type="compositionally biased region" description="Basic and acidic residues" evidence="2">
    <location>
        <begin position="825"/>
        <end position="835"/>
    </location>
</feature>
<dbReference type="Gene3D" id="1.10.10.790">
    <property type="entry name" value="Surp module"/>
    <property type="match status" value="1"/>
</dbReference>
<evidence type="ECO:0000313" key="4">
    <source>
        <dbReference type="EMBL" id="GAV75315.1"/>
    </source>
</evidence>
<feature type="region of interest" description="Disordered" evidence="2">
    <location>
        <begin position="718"/>
        <end position="802"/>
    </location>
</feature>
<feature type="domain" description="C3H1-type" evidence="3">
    <location>
        <begin position="801"/>
        <end position="828"/>
    </location>
</feature>
<dbReference type="PANTHER" id="PTHR36886:SF7">
    <property type="entry name" value="EXPRESSED PROTEIN"/>
    <property type="match status" value="1"/>
</dbReference>
<dbReference type="STRING" id="3775.A0A1Q3C4Z7"/>
<feature type="compositionally biased region" description="Basic and acidic residues" evidence="2">
    <location>
        <begin position="857"/>
        <end position="873"/>
    </location>
</feature>
<feature type="region of interest" description="Disordered" evidence="2">
    <location>
        <begin position="1"/>
        <end position="70"/>
    </location>
</feature>
<feature type="region of interest" description="Disordered" evidence="2">
    <location>
        <begin position="1446"/>
        <end position="1483"/>
    </location>
</feature>
<dbReference type="InterPro" id="IPR000571">
    <property type="entry name" value="Znf_CCCH"/>
</dbReference>
<dbReference type="InterPro" id="IPR052650">
    <property type="entry name" value="Zinc_finger_CCCH"/>
</dbReference>
<evidence type="ECO:0000256" key="1">
    <source>
        <dbReference type="PROSITE-ProRule" id="PRU00723"/>
    </source>
</evidence>
<feature type="region of interest" description="Disordered" evidence="2">
    <location>
        <begin position="187"/>
        <end position="221"/>
    </location>
</feature>
<dbReference type="GO" id="GO:0006396">
    <property type="term" value="P:RNA processing"/>
    <property type="evidence" value="ECO:0007669"/>
    <property type="project" value="InterPro"/>
</dbReference>
<gene>
    <name evidence="4" type="ORF">CFOL_v3_18794</name>
</gene>
<dbReference type="OrthoDB" id="21470at2759"/>
<name>A0A1Q3C4Z7_CEPFO</name>
<dbReference type="InterPro" id="IPR035967">
    <property type="entry name" value="SWAP/Surp_sf"/>
</dbReference>
<keyword evidence="1" id="KW-0862">Zinc</keyword>
<feature type="compositionally biased region" description="Pro residues" evidence="2">
    <location>
        <begin position="198"/>
        <end position="218"/>
    </location>
</feature>
<dbReference type="SUPFAM" id="SSF109905">
    <property type="entry name" value="Surp module (SWAP domain)"/>
    <property type="match status" value="1"/>
</dbReference>
<evidence type="ECO:0000313" key="5">
    <source>
        <dbReference type="Proteomes" id="UP000187406"/>
    </source>
</evidence>
<keyword evidence="1" id="KW-0863">Zinc-finger</keyword>
<dbReference type="GO" id="GO:0008270">
    <property type="term" value="F:zinc ion binding"/>
    <property type="evidence" value="ECO:0007669"/>
    <property type="project" value="UniProtKB-KW"/>
</dbReference>
<dbReference type="PROSITE" id="PS50103">
    <property type="entry name" value="ZF_C3H1"/>
    <property type="match status" value="1"/>
</dbReference>
<dbReference type="EMBL" id="BDDD01001346">
    <property type="protein sequence ID" value="GAV75315.1"/>
    <property type="molecule type" value="Genomic_DNA"/>
</dbReference>
<evidence type="ECO:0000259" key="3">
    <source>
        <dbReference type="PROSITE" id="PS50103"/>
    </source>
</evidence>
<dbReference type="PANTHER" id="PTHR36886">
    <property type="entry name" value="PROTEIN FRIGIDA-ESSENTIAL 1"/>
    <property type="match status" value="1"/>
</dbReference>
<organism evidence="4 5">
    <name type="scientific">Cephalotus follicularis</name>
    <name type="common">Albany pitcher plant</name>
    <dbReference type="NCBI Taxonomy" id="3775"/>
    <lineage>
        <taxon>Eukaryota</taxon>
        <taxon>Viridiplantae</taxon>
        <taxon>Streptophyta</taxon>
        <taxon>Embryophyta</taxon>
        <taxon>Tracheophyta</taxon>
        <taxon>Spermatophyta</taxon>
        <taxon>Magnoliopsida</taxon>
        <taxon>eudicotyledons</taxon>
        <taxon>Gunneridae</taxon>
        <taxon>Pentapetalae</taxon>
        <taxon>rosids</taxon>
        <taxon>fabids</taxon>
        <taxon>Oxalidales</taxon>
        <taxon>Cephalotaceae</taxon>
        <taxon>Cephalotus</taxon>
    </lineage>
</organism>
<feature type="zinc finger region" description="C3H1-type" evidence="1">
    <location>
        <begin position="801"/>
        <end position="828"/>
    </location>
</feature>
<keyword evidence="5" id="KW-1185">Reference proteome</keyword>
<feature type="compositionally biased region" description="Basic residues" evidence="2">
    <location>
        <begin position="752"/>
        <end position="765"/>
    </location>
</feature>
<feature type="region of interest" description="Disordered" evidence="2">
    <location>
        <begin position="825"/>
        <end position="873"/>
    </location>
</feature>
<feature type="compositionally biased region" description="Pro residues" evidence="2">
    <location>
        <begin position="18"/>
        <end position="34"/>
    </location>
</feature>
<comment type="caution">
    <text evidence="4">The sequence shown here is derived from an EMBL/GenBank/DDBJ whole genome shotgun (WGS) entry which is preliminary data.</text>
</comment>
<feature type="region of interest" description="Disordered" evidence="2">
    <location>
        <begin position="1018"/>
        <end position="1068"/>
    </location>
</feature>
<sequence>MYSQWSYNPHFGQGPHTPTQPPFQQLPPGPPPPLHLQQVPSVAPPHISQPGPPIFQHGLPPPPPPPPLPHAVRQVQPGGIANAGHSYLNPLPLVHGSTLLPHMYRTAQQNSQYHSHLGTQNAHLPPLPPRRCTPGPDMLQGPSLFRVLPPPPSQGQTLHRAPVALPPPPPLPTSSILNSSSCGSFVNSIGGNSQLPPMALPPPPPSSPPPIPPSPPPTSSMLALNASYMSGCADPDSISNKDFGSKLRTPDFVVKAVALTQDEHNEPVHEGSLKRECESSFETASLVGYGSSSKERVTMDLLPPPSKAIEAKVIQKIEFFCQSIAKNGPDCEDIARRNEFGNPEYDFLFGGQPGSDAATAQEYFLWLRKKYMLACKKDEGISDSTMQLLAIESSKQSAAIEPRSPAGSDMDMEDDITQSDNDHEMKHSIEGLTGEHGFIQNKIDLEEQLHASQPAAECESAKDFQLLHSGSTGLAENGPVLSNHEHMTIGMSVSKDHSPIIKSTTVAEDPFASRFEKSTASRAAGGSLSKSSAAAKGIDSDKYCDQILERVSPFRLLQDYVSDNSSENDEPCLKDDGSAGVSPSVVVGAINLSRDKGINLVTDMGSKSPSKTEKGSGSLSKLSTLCEAQDPFLDIRTKVKETVTTFIASNTNNEHNDNICENQLSINHAASPEAFQKKDSLGGACVDVAYSCKFQKEKDKNVKSAFPPKVDEFGRLIREGASDSDSDDVHNTGRHSRQGRSWSRSRSPQDRRRGRRRSPRRRREKRSQSRSWSPRNRRSRSRSQSFRRPSEHGGDNMRPDKVRIPTCFDYLRGRCFRGASCRYLHHDRDKNDGSRQHRSTKQHFEVPPSAQNSSAYEETKHMSLRESSHEHDEVKMQYTTGDSFDVTKDRNIDMKIEDSASNAVQSVISNQDGEFLDSDIIKPENSKNFVPGVMETDTVKGEPQDPTTCINKNCQEAIESHQTLLVDISPIKPLGDADALKSHSDASKDVLLCLKNSSFQQSQSSVSYTVLQNTDYLPQQTDNSSISESSADRRSTSPSKPPPSEVSPNMMDAQHHPSQLPPPSSPLLQIVNASHKTEPPKDYNLTTQTASAPLQSALGDSFPSYMLPNQPSNFSVIPPWTSLPPPPPVPPYESTVNARTVVPGASSQFQQNFLPPRNDFGSQNMSRFYPTELPTHSQFSELQHRAYPSMQEPHQPVSHAEDFRLKPLPVYNPLSQQYGGPSSLRRDCLTQIRTQGLIVSNSHAQGHLPQPDNAYNRPEKVSSSRYPPDVVDGSQPPRLLDFGGSKSSSYYNSYAPPLEHPLSCKSSSAIFRPIKDMSYGSEYDPSFSLSLAPVDGQGVGSVGSRQATYSPIYARAVGQNFPKSGSDQYDPLFDSIEPSSKISNKFDNVQKWASTNNSDILLRLTSANQPLDIEENNRKKEFVAVTLSTSVHDEEYGETADAEVGVVENGSPSDPVDEANRIGSEIEIDQKKSPGKSKKSKDSRSMKLFKIAVADFVKEVLKPSWRQGNMSKEAFKTIVKKTVDKVSGAMKSHQVPKSKAKIEHYIDSSQRKLTKLVMGYVHKYVKV</sequence>
<evidence type="ECO:0000256" key="2">
    <source>
        <dbReference type="SAM" id="MobiDB-lite"/>
    </source>
</evidence>
<protein>
    <recommendedName>
        <fullName evidence="3">C3H1-type domain-containing protein</fullName>
    </recommendedName>
</protein>
<feature type="compositionally biased region" description="Basic and acidic residues" evidence="2">
    <location>
        <begin position="788"/>
        <end position="802"/>
    </location>
</feature>